<sequence length="1317" mass="145104">MLKKGWRRYAKVASAIGFLILIALIWFLGEWMGLETLEARLSCIVVIMLLWVVSLLIGQLLARRAGGLLEKMLRQQADDAVIHAGSDKRAEVTLLRQRLLAAIDTLKKSKLGNSSGNAALYELPWYMIIGHPAAGKSSAILQSGLTFPFSDKSGIQGVGGTRNCDWFFSTEGVLLDTAGRYATQSEDRGEWLAFLKLLKKHRPKAPVNGILVAISLPELAQHHSEGFSLYVRQVRERIHEVCSTFGLHVPVYLVFTKLDLLGGFAEFFQDMPEEERARVWGSTLTASQGNGFDASTVASQQFELLHRGLVQAGEEKLLQYRGDQVRPAHFAFPIEFHGLKEAVVKFVTLLYEDDPYHARPLLRGFYFTSALQEGTPRIVAASRVQGQFDLSAKQGDKRQVPASYSFFLGDLFRKVLFPDQHLISRQTRYSGSRWRMAAMAAGVLTLSVLAGLWSWSYIGNQQLLAEISQEREAARKLAASGQLYDKLRALQQLQTRLEQLQAYRTEGAPWQIGVGLYQGKPLEAALRSEYFAGIKTLMLLPVQRNLETTLLALDQRQPAPPVQEAKPVAPTPAPVTTPAKPKPQYRPRLQGKPLPNIQLGAIPEEYRGRPVTLSSDDHHVRTAVWPHHAQQPVAMNWQAAGFGLRRASWTPPARITAIQPSAASVTAATQAVAAATEVSAERPAQAPAKSPQLDASYNALKTYLMLYQPQRMEPAHLADQLPRYWRPYLEAQRGQYSTEEIMAVAEKLLAFYISQLKAPDLPLISPNLRVVNQAREVLRGSFKRMSAEERVFNEIRARANTRFAPLTVARILNNRDLDIMAGSQMVEGAFTREAWDQYVKGAIEEASKGEIRSDDWVLAATSQDNLGKDGDGEKNRAALEAQYRAAYIDSWKRFLQGVTVRDFTSPAQSASAMTRLSDREASPIKLILAQAATETAWDNPSELNRSLENAKQSVLEKTAELLKGGSGENTPKDKLYGEVGRQFAGVAQLVKGDNAPINGYLEQLAKLKAKLGAIASTDDPGSLARATLQATFNNSGSELADSIAYVDNALLAQSTPDTVSLVRPMLVRPLSHSYSTLLGPVSADINQAWATEVLPQWRQLAAKYPFSDAGSTASIAEINRFLKANDGTLDRFINKYLAGLVQKKGDMLVPRAWGDLGIKFNPAFLSSVSSLSALANGQLQEGDSLRFELQPQPTPGLSEIVFDIDGQELRYRNGPQIWQPFTWNGSSQTAGARIQVLSYTGASSVVANHPGGMGLMRLLAGAKVVQDGPDGTQLAWTLRKADGDTQSVRVNFRVLSGVNPLQLTRLNKLTLPERVTL</sequence>
<dbReference type="SUPFAM" id="SSF52540">
    <property type="entry name" value="P-loop containing nucleoside triphosphate hydrolases"/>
    <property type="match status" value="1"/>
</dbReference>
<gene>
    <name evidence="7" type="ORF">SAMN02745746_01451</name>
</gene>
<feature type="domain" description="IcmF-related" evidence="4">
    <location>
        <begin position="487"/>
        <end position="935"/>
    </location>
</feature>
<name>A0A1Y6BNN0_9NEIS</name>
<dbReference type="InterPro" id="IPR053156">
    <property type="entry name" value="T6SS_TssM-like"/>
</dbReference>
<feature type="region of interest" description="Disordered" evidence="1">
    <location>
        <begin position="558"/>
        <end position="596"/>
    </location>
</feature>
<dbReference type="InterPro" id="IPR048677">
    <property type="entry name" value="TssM1_hel"/>
</dbReference>
<feature type="transmembrane region" description="Helical" evidence="2">
    <location>
        <begin position="39"/>
        <end position="62"/>
    </location>
</feature>
<dbReference type="PANTHER" id="PTHR36153:SF1">
    <property type="entry name" value="TYPE VI SECRETION SYSTEM COMPONENT TSSM1"/>
    <property type="match status" value="1"/>
</dbReference>
<evidence type="ECO:0000259" key="4">
    <source>
        <dbReference type="Pfam" id="PF06761"/>
    </source>
</evidence>
<dbReference type="STRING" id="1123014.SAMN02745746_01451"/>
<feature type="domain" description="Type VI secretion system component TssM1 N-terminal" evidence="5">
    <location>
        <begin position="185"/>
        <end position="441"/>
    </location>
</feature>
<dbReference type="Pfam" id="PF06744">
    <property type="entry name" value="IcmF_C"/>
    <property type="match status" value="1"/>
</dbReference>
<evidence type="ECO:0000313" key="8">
    <source>
        <dbReference type="Proteomes" id="UP000192920"/>
    </source>
</evidence>
<dbReference type="InterPro" id="IPR010623">
    <property type="entry name" value="IcmF_C"/>
</dbReference>
<evidence type="ECO:0000259" key="3">
    <source>
        <dbReference type="Pfam" id="PF06744"/>
    </source>
</evidence>
<dbReference type="InterPro" id="IPR009612">
    <property type="entry name" value="IcmF-rel"/>
</dbReference>
<dbReference type="InterPro" id="IPR017731">
    <property type="entry name" value="TssM1-like"/>
</dbReference>
<dbReference type="InterPro" id="IPR025743">
    <property type="entry name" value="TssM1_N"/>
</dbReference>
<feature type="domain" description="Type VI secretion system IcmF C-terminal" evidence="3">
    <location>
        <begin position="1187"/>
        <end position="1282"/>
    </location>
</feature>
<evidence type="ECO:0000259" key="6">
    <source>
        <dbReference type="Pfam" id="PF21070"/>
    </source>
</evidence>
<protein>
    <submittedName>
        <fullName evidence="7">Type VI secretion system protein ImpL</fullName>
    </submittedName>
</protein>
<evidence type="ECO:0000313" key="7">
    <source>
        <dbReference type="EMBL" id="SMF12980.1"/>
    </source>
</evidence>
<dbReference type="PANTHER" id="PTHR36153">
    <property type="entry name" value="INNER MEMBRANE PROTEIN-RELATED"/>
    <property type="match status" value="1"/>
</dbReference>
<dbReference type="EMBL" id="FXAG01000006">
    <property type="protein sequence ID" value="SMF12980.1"/>
    <property type="molecule type" value="Genomic_DNA"/>
</dbReference>
<proteinExistence type="predicted"/>
<keyword evidence="8" id="KW-1185">Reference proteome</keyword>
<keyword evidence="2" id="KW-0472">Membrane</keyword>
<dbReference type="InterPro" id="IPR027417">
    <property type="entry name" value="P-loop_NTPase"/>
</dbReference>
<dbReference type="Proteomes" id="UP000192920">
    <property type="component" value="Unassembled WGS sequence"/>
</dbReference>
<evidence type="ECO:0000259" key="5">
    <source>
        <dbReference type="Pfam" id="PF14331"/>
    </source>
</evidence>
<feature type="transmembrane region" description="Helical" evidence="2">
    <location>
        <begin position="12"/>
        <end position="33"/>
    </location>
</feature>
<dbReference type="NCBIfam" id="TIGR03348">
    <property type="entry name" value="VI_IcmF"/>
    <property type="match status" value="1"/>
</dbReference>
<dbReference type="Pfam" id="PF06761">
    <property type="entry name" value="IcmF-related"/>
    <property type="match status" value="1"/>
</dbReference>
<keyword evidence="2" id="KW-1133">Transmembrane helix</keyword>
<organism evidence="7 8">
    <name type="scientific">Pseudogulbenkiania subflava DSM 22618</name>
    <dbReference type="NCBI Taxonomy" id="1123014"/>
    <lineage>
        <taxon>Bacteria</taxon>
        <taxon>Pseudomonadati</taxon>
        <taxon>Pseudomonadota</taxon>
        <taxon>Betaproteobacteria</taxon>
        <taxon>Neisseriales</taxon>
        <taxon>Chromobacteriaceae</taxon>
        <taxon>Pseudogulbenkiania</taxon>
    </lineage>
</organism>
<keyword evidence="2" id="KW-0812">Transmembrane</keyword>
<dbReference type="Pfam" id="PF21070">
    <property type="entry name" value="IcmF_helical"/>
    <property type="match status" value="1"/>
</dbReference>
<feature type="domain" description="Type VI secretion system component TssM1 helical" evidence="6">
    <location>
        <begin position="1080"/>
        <end position="1183"/>
    </location>
</feature>
<reference evidence="8" key="1">
    <citation type="submission" date="2017-04" db="EMBL/GenBank/DDBJ databases">
        <authorList>
            <person name="Varghese N."/>
            <person name="Submissions S."/>
        </authorList>
    </citation>
    <scope>NUCLEOTIDE SEQUENCE [LARGE SCALE GENOMIC DNA]</scope>
    <source>
        <strain evidence="8">DSM 22618</strain>
    </source>
</reference>
<dbReference type="Pfam" id="PF14331">
    <property type="entry name" value="IcmF-related_N"/>
    <property type="match status" value="1"/>
</dbReference>
<evidence type="ECO:0000256" key="1">
    <source>
        <dbReference type="SAM" id="MobiDB-lite"/>
    </source>
</evidence>
<evidence type="ECO:0000256" key="2">
    <source>
        <dbReference type="SAM" id="Phobius"/>
    </source>
</evidence>
<feature type="transmembrane region" description="Helical" evidence="2">
    <location>
        <begin position="434"/>
        <end position="455"/>
    </location>
</feature>
<accession>A0A1Y6BNN0</accession>